<evidence type="ECO:0000259" key="4">
    <source>
        <dbReference type="PROSITE" id="PS00497"/>
    </source>
</evidence>
<gene>
    <name evidence="6" type="ORF">BJ875DRAFT_500988</name>
</gene>
<dbReference type="InterPro" id="IPR008922">
    <property type="entry name" value="Di-copper_centre_dom_sf"/>
</dbReference>
<evidence type="ECO:0000313" key="7">
    <source>
        <dbReference type="Proteomes" id="UP000824998"/>
    </source>
</evidence>
<dbReference type="Pfam" id="PF00264">
    <property type="entry name" value="Tyrosinase"/>
    <property type="match status" value="1"/>
</dbReference>
<dbReference type="GO" id="GO:0046872">
    <property type="term" value="F:metal ion binding"/>
    <property type="evidence" value="ECO:0007669"/>
    <property type="project" value="UniProtKB-KW"/>
</dbReference>
<evidence type="ECO:0000256" key="1">
    <source>
        <dbReference type="ARBA" id="ARBA00022723"/>
    </source>
</evidence>
<feature type="domain" description="Tyrosinase copper-binding" evidence="4">
    <location>
        <begin position="113"/>
        <end position="130"/>
    </location>
</feature>
<dbReference type="EMBL" id="MU252072">
    <property type="protein sequence ID" value="KAG9228110.1"/>
    <property type="molecule type" value="Genomic_DNA"/>
</dbReference>
<evidence type="ECO:0000259" key="5">
    <source>
        <dbReference type="PROSITE" id="PS00498"/>
    </source>
</evidence>
<dbReference type="SUPFAM" id="SSF48056">
    <property type="entry name" value="Di-copper centre-containing domain"/>
    <property type="match status" value="1"/>
</dbReference>
<evidence type="ECO:0000256" key="3">
    <source>
        <dbReference type="SAM" id="SignalP"/>
    </source>
</evidence>
<dbReference type="InterPro" id="IPR002227">
    <property type="entry name" value="Tyrosinase_Cu-bd"/>
</dbReference>
<keyword evidence="7" id="KW-1185">Reference proteome</keyword>
<evidence type="ECO:0000256" key="2">
    <source>
        <dbReference type="ARBA" id="ARBA00023008"/>
    </source>
</evidence>
<dbReference type="Gene3D" id="1.10.1280.10">
    <property type="entry name" value="Di-copper center containing domain from catechol oxidase"/>
    <property type="match status" value="1"/>
</dbReference>
<dbReference type="PANTHER" id="PTHR11474">
    <property type="entry name" value="TYROSINASE FAMILY MEMBER"/>
    <property type="match status" value="1"/>
</dbReference>
<dbReference type="PRINTS" id="PR00092">
    <property type="entry name" value="TYROSINASE"/>
</dbReference>
<feature type="chain" id="PRO_5040281363" description="Tyrosinase copper-binding domain-containing protein" evidence="3">
    <location>
        <begin position="17"/>
        <end position="368"/>
    </location>
</feature>
<sequence>MKIVLSILCLLQQVHSTPSALPEAQAIYDLYSTQASEAQKAILQKRKTGCTLENVIVRQEWGTLSLPARKEYTDAVLCLRTLPPITPLEVVPGVRSRFDDLHASHINQTEWVHLSAYFLPWHRYFVHAWEKALRDECRYKGAQPYWDWSAADAIIGNNVLFSGPGSIGGNGETIEHDPTTIIIPTVPPSVGKIPPGTGGGCVLDGPFANMTNNLGPRGPPIVTNAFEYNPRCIRRDFRPDTTQRSLTYNNIAAVLDRADFHSFANALDGVHSAGHAGIGGMNDDLYGGNGDPAFYFHHAQVDRIWTLWQAQDFSSRLNQVTKTLTISNSPPSANGTLDTVMDMGYNGKSYTIRELASTIDGPFCYIYG</sequence>
<reference evidence="6" key="1">
    <citation type="journal article" date="2021" name="IMA Fungus">
        <title>Genomic characterization of three marine fungi, including Emericellopsis atlantica sp. nov. with signatures of a generalist lifestyle and marine biomass degradation.</title>
        <authorList>
            <person name="Hagestad O.C."/>
            <person name="Hou L."/>
            <person name="Andersen J.H."/>
            <person name="Hansen E.H."/>
            <person name="Altermark B."/>
            <person name="Li C."/>
            <person name="Kuhnert E."/>
            <person name="Cox R.J."/>
            <person name="Crous P.W."/>
            <person name="Spatafora J.W."/>
            <person name="Lail K."/>
            <person name="Amirebrahimi M."/>
            <person name="Lipzen A."/>
            <person name="Pangilinan J."/>
            <person name="Andreopoulos W."/>
            <person name="Hayes R.D."/>
            <person name="Ng V."/>
            <person name="Grigoriev I.V."/>
            <person name="Jackson S.A."/>
            <person name="Sutton T.D.S."/>
            <person name="Dobson A.D.W."/>
            <person name="Rama T."/>
        </authorList>
    </citation>
    <scope>NUCLEOTIDE SEQUENCE</scope>
    <source>
        <strain evidence="6">TRa018bII</strain>
    </source>
</reference>
<name>A0A9P7Y7Z0_9HELO</name>
<dbReference type="GO" id="GO:0016491">
    <property type="term" value="F:oxidoreductase activity"/>
    <property type="evidence" value="ECO:0007669"/>
    <property type="project" value="InterPro"/>
</dbReference>
<dbReference type="PROSITE" id="PS00497">
    <property type="entry name" value="TYROSINASE_1"/>
    <property type="match status" value="1"/>
</dbReference>
<dbReference type="InterPro" id="IPR050316">
    <property type="entry name" value="Tyrosinase/Hemocyanin"/>
</dbReference>
<organism evidence="6 7">
    <name type="scientific">Amylocarpus encephaloides</name>
    <dbReference type="NCBI Taxonomy" id="45428"/>
    <lineage>
        <taxon>Eukaryota</taxon>
        <taxon>Fungi</taxon>
        <taxon>Dikarya</taxon>
        <taxon>Ascomycota</taxon>
        <taxon>Pezizomycotina</taxon>
        <taxon>Leotiomycetes</taxon>
        <taxon>Helotiales</taxon>
        <taxon>Helotiales incertae sedis</taxon>
        <taxon>Amylocarpus</taxon>
    </lineage>
</organism>
<feature type="domain" description="Tyrosinase copper-binding" evidence="5">
    <location>
        <begin position="291"/>
        <end position="302"/>
    </location>
</feature>
<proteinExistence type="predicted"/>
<dbReference type="PROSITE" id="PS00498">
    <property type="entry name" value="TYROSINASE_2"/>
    <property type="match status" value="1"/>
</dbReference>
<dbReference type="Proteomes" id="UP000824998">
    <property type="component" value="Unassembled WGS sequence"/>
</dbReference>
<comment type="caution">
    <text evidence="6">The sequence shown here is derived from an EMBL/GenBank/DDBJ whole genome shotgun (WGS) entry which is preliminary data.</text>
</comment>
<accession>A0A9P7Y7Z0</accession>
<keyword evidence="1" id="KW-0479">Metal-binding</keyword>
<dbReference type="PANTHER" id="PTHR11474:SF126">
    <property type="entry name" value="TYROSINASE-LIKE PROTEIN TYR-1-RELATED"/>
    <property type="match status" value="1"/>
</dbReference>
<feature type="signal peptide" evidence="3">
    <location>
        <begin position="1"/>
        <end position="16"/>
    </location>
</feature>
<protein>
    <recommendedName>
        <fullName evidence="4 5">Tyrosinase copper-binding domain-containing protein</fullName>
    </recommendedName>
</protein>
<keyword evidence="2" id="KW-0186">Copper</keyword>
<dbReference type="OrthoDB" id="6132182at2759"/>
<dbReference type="AlphaFoldDB" id="A0A9P7Y7Z0"/>
<evidence type="ECO:0000313" key="6">
    <source>
        <dbReference type="EMBL" id="KAG9228110.1"/>
    </source>
</evidence>
<keyword evidence="3" id="KW-0732">Signal</keyword>